<dbReference type="InterPro" id="IPR023696">
    <property type="entry name" value="Ureohydrolase_dom_sf"/>
</dbReference>
<gene>
    <name evidence="12" type="ORF">PBS001_LOCUS7950</name>
    <name evidence="11" type="ORF">PBS003_LOCUS6236</name>
</gene>
<evidence type="ECO:0000259" key="10">
    <source>
        <dbReference type="Pfam" id="PF00850"/>
    </source>
</evidence>
<dbReference type="Proteomes" id="UP001160483">
    <property type="component" value="Unassembled WGS sequence"/>
</dbReference>
<sequence length="279" mass="30750">MPISSFREKTKLIVPGHIPTDYYYQQDQHVDIGEETTLMRYTLAAAKVAAGGACLAVDRVLLNSNQCCNAFCAVRPPGHHAERSRAMGFCLFNNIAIAAFHAIEEHGLDRVAIVDLDLHHGNGTQDIASQESRLLYVSMHQAAPCFPSSGLAGEKGRYGNLLNIPLRARCTAQLYRQTFATKVLPRLREFCPQLIMVSMGFDGSLRDPLGDFRLQATDFYWLTNELCQVAWQCCDGKLVSVMEGGYHLGALADGAEQHLLALVHGSCRPDGLAFIEKPK</sequence>
<dbReference type="AlphaFoldDB" id="A0AAU9KYJ7"/>
<evidence type="ECO:0000256" key="7">
    <source>
        <dbReference type="ARBA" id="ARBA00023015"/>
    </source>
</evidence>
<evidence type="ECO:0000256" key="8">
    <source>
        <dbReference type="ARBA" id="ARBA00023163"/>
    </source>
</evidence>
<evidence type="ECO:0000256" key="2">
    <source>
        <dbReference type="ARBA" id="ARBA00007738"/>
    </source>
</evidence>
<keyword evidence="8" id="KW-0804">Transcription</keyword>
<comment type="subcellular location">
    <subcellularLocation>
        <location evidence="1">Nucleus</location>
    </subcellularLocation>
</comment>
<keyword evidence="9" id="KW-0539">Nucleus</keyword>
<dbReference type="CDD" id="cd11599">
    <property type="entry name" value="HDAC_classII_2"/>
    <property type="match status" value="1"/>
</dbReference>
<keyword evidence="5" id="KW-0378">Hydrolase</keyword>
<keyword evidence="7" id="KW-0805">Transcription regulation</keyword>
<comment type="similarity">
    <text evidence="2">Belongs to the histone deacetylase family. HD type 2 subfamily.</text>
</comment>
<dbReference type="PRINTS" id="PR01270">
    <property type="entry name" value="HDASUPER"/>
</dbReference>
<dbReference type="InterPro" id="IPR000286">
    <property type="entry name" value="HDACs"/>
</dbReference>
<proteinExistence type="inferred from homology"/>
<evidence type="ECO:0000256" key="3">
    <source>
        <dbReference type="ARBA" id="ARBA00012111"/>
    </source>
</evidence>
<dbReference type="Proteomes" id="UP001158986">
    <property type="component" value="Unassembled WGS sequence"/>
</dbReference>
<dbReference type="GO" id="GO:0005737">
    <property type="term" value="C:cytoplasm"/>
    <property type="evidence" value="ECO:0007669"/>
    <property type="project" value="TreeGrafter"/>
</dbReference>
<accession>A0AAU9KYJ7</accession>
<name>A0AAU9KYJ7_9STRA</name>
<dbReference type="Gene3D" id="3.40.800.20">
    <property type="entry name" value="Histone deacetylase domain"/>
    <property type="match status" value="1"/>
</dbReference>
<dbReference type="PANTHER" id="PTHR10625">
    <property type="entry name" value="HISTONE DEACETYLASE HDAC1-RELATED"/>
    <property type="match status" value="1"/>
</dbReference>
<dbReference type="EMBL" id="CAKLCB010000380">
    <property type="protein sequence ID" value="CAH0521504.1"/>
    <property type="molecule type" value="Genomic_DNA"/>
</dbReference>
<evidence type="ECO:0000256" key="4">
    <source>
        <dbReference type="ARBA" id="ARBA00022491"/>
    </source>
</evidence>
<evidence type="ECO:0000256" key="9">
    <source>
        <dbReference type="ARBA" id="ARBA00023242"/>
    </source>
</evidence>
<feature type="domain" description="Histone deacetylase" evidence="10">
    <location>
        <begin position="31"/>
        <end position="261"/>
    </location>
</feature>
<dbReference type="InterPro" id="IPR023801">
    <property type="entry name" value="His_deacetylse_dom"/>
</dbReference>
<dbReference type="Pfam" id="PF00850">
    <property type="entry name" value="Hist_deacetyl"/>
    <property type="match status" value="1"/>
</dbReference>
<dbReference type="SUPFAM" id="SSF52768">
    <property type="entry name" value="Arginase/deacetylase"/>
    <property type="match status" value="1"/>
</dbReference>
<dbReference type="EC" id="3.5.1.98" evidence="3"/>
<dbReference type="GO" id="GO:0040029">
    <property type="term" value="P:epigenetic regulation of gene expression"/>
    <property type="evidence" value="ECO:0007669"/>
    <property type="project" value="TreeGrafter"/>
</dbReference>
<comment type="caution">
    <text evidence="11">The sequence shown here is derived from an EMBL/GenBank/DDBJ whole genome shotgun (WGS) entry which is preliminary data.</text>
</comment>
<dbReference type="GO" id="GO:0000118">
    <property type="term" value="C:histone deacetylase complex"/>
    <property type="evidence" value="ECO:0007669"/>
    <property type="project" value="TreeGrafter"/>
</dbReference>
<evidence type="ECO:0000256" key="6">
    <source>
        <dbReference type="ARBA" id="ARBA00022853"/>
    </source>
</evidence>
<dbReference type="GO" id="GO:0141221">
    <property type="term" value="F:histone deacetylase activity, hydrolytic mechanism"/>
    <property type="evidence" value="ECO:0007669"/>
    <property type="project" value="UniProtKB-EC"/>
</dbReference>
<evidence type="ECO:0000256" key="1">
    <source>
        <dbReference type="ARBA" id="ARBA00004123"/>
    </source>
</evidence>
<evidence type="ECO:0000313" key="13">
    <source>
        <dbReference type="Proteomes" id="UP001158986"/>
    </source>
</evidence>
<dbReference type="EMBL" id="CAKKTJ010000319">
    <property type="protein sequence ID" value="CAH0479601.1"/>
    <property type="molecule type" value="Genomic_DNA"/>
</dbReference>
<organism evidence="11 14">
    <name type="scientific">Peronospora belbahrii</name>
    <dbReference type="NCBI Taxonomy" id="622444"/>
    <lineage>
        <taxon>Eukaryota</taxon>
        <taxon>Sar</taxon>
        <taxon>Stramenopiles</taxon>
        <taxon>Oomycota</taxon>
        <taxon>Peronosporomycetes</taxon>
        <taxon>Peronosporales</taxon>
        <taxon>Peronosporaceae</taxon>
        <taxon>Peronospora</taxon>
    </lineage>
</organism>
<evidence type="ECO:0000256" key="5">
    <source>
        <dbReference type="ARBA" id="ARBA00022801"/>
    </source>
</evidence>
<dbReference type="InterPro" id="IPR037138">
    <property type="entry name" value="His_deacetylse_dom_sf"/>
</dbReference>
<evidence type="ECO:0000313" key="11">
    <source>
        <dbReference type="EMBL" id="CAH0479601.1"/>
    </source>
</evidence>
<evidence type="ECO:0000313" key="14">
    <source>
        <dbReference type="Proteomes" id="UP001160483"/>
    </source>
</evidence>
<keyword evidence="4" id="KW-0678">Repressor</keyword>
<protein>
    <recommendedName>
        <fullName evidence="3">histone deacetylase</fullName>
        <ecNumber evidence="3">3.5.1.98</ecNumber>
    </recommendedName>
</protein>
<keyword evidence="13" id="KW-1185">Reference proteome</keyword>
<keyword evidence="6" id="KW-0156">Chromatin regulator</keyword>
<dbReference type="PANTHER" id="PTHR10625:SF5">
    <property type="entry name" value="HISTONE DEACETYLASE"/>
    <property type="match status" value="1"/>
</dbReference>
<evidence type="ECO:0000313" key="12">
    <source>
        <dbReference type="EMBL" id="CAH0521504.1"/>
    </source>
</evidence>
<reference evidence="11 13" key="1">
    <citation type="submission" date="2021-11" db="EMBL/GenBank/DDBJ databases">
        <authorList>
            <person name="Islam A."/>
            <person name="Islam S."/>
            <person name="Flora M.S."/>
            <person name="Rahman M."/>
            <person name="Ziaur R.M."/>
            <person name="Epstein J.H."/>
            <person name="Hassan M."/>
            <person name="Klassen M."/>
            <person name="Woodard K."/>
            <person name="Webb A."/>
            <person name="Webby R.J."/>
            <person name="El Zowalaty M.E."/>
        </authorList>
    </citation>
    <scope>NUCLEOTIDE SEQUENCE</scope>
    <source>
        <strain evidence="12">Pbs1</strain>
        <strain evidence="11">Pbs3</strain>
    </source>
</reference>